<reference evidence="1 2" key="1">
    <citation type="submission" date="2020-08" db="EMBL/GenBank/DDBJ databases">
        <title>Sequencing the genomes of 1000 actinobacteria strains.</title>
        <authorList>
            <person name="Klenk H.-P."/>
        </authorList>
    </citation>
    <scope>NUCLEOTIDE SEQUENCE [LARGE SCALE GENOMIC DNA]</scope>
    <source>
        <strain evidence="1 2">DSM 41654</strain>
    </source>
</reference>
<gene>
    <name evidence="1" type="ORF">FHR34_005579</name>
</gene>
<evidence type="ECO:0000313" key="2">
    <source>
        <dbReference type="Proteomes" id="UP000540506"/>
    </source>
</evidence>
<dbReference type="EMBL" id="JACHJV010000001">
    <property type="protein sequence ID" value="MBB4926586.1"/>
    <property type="molecule type" value="Genomic_DNA"/>
</dbReference>
<comment type="caution">
    <text evidence="1">The sequence shown here is derived from an EMBL/GenBank/DDBJ whole genome shotgun (WGS) entry which is preliminary data.</text>
</comment>
<evidence type="ECO:0000313" key="1">
    <source>
        <dbReference type="EMBL" id="MBB4926586.1"/>
    </source>
</evidence>
<protein>
    <submittedName>
        <fullName evidence="1">Uncharacterized protein</fullName>
    </submittedName>
</protein>
<dbReference type="AlphaFoldDB" id="A0A7W7R730"/>
<dbReference type="Proteomes" id="UP000540506">
    <property type="component" value="Unassembled WGS sequence"/>
</dbReference>
<keyword evidence="2" id="KW-1185">Reference proteome</keyword>
<accession>A0A7W7R730</accession>
<name>A0A7W7R730_KITKI</name>
<organism evidence="1 2">
    <name type="scientific">Kitasatospora kifunensis</name>
    <name type="common">Streptomyces kifunensis</name>
    <dbReference type="NCBI Taxonomy" id="58351"/>
    <lineage>
        <taxon>Bacteria</taxon>
        <taxon>Bacillati</taxon>
        <taxon>Actinomycetota</taxon>
        <taxon>Actinomycetes</taxon>
        <taxon>Kitasatosporales</taxon>
        <taxon>Streptomycetaceae</taxon>
        <taxon>Kitasatospora</taxon>
    </lineage>
</organism>
<sequence length="69" mass="6831">MLEDDASYCAAPAAADAALTALAQADPAAGPRADCVLCGEATEYPAGTPGSTLCPRCAWQQAQRGACSG</sequence>
<proteinExistence type="predicted"/>